<dbReference type="Ensembl" id="ENSORLT00015013158.1">
    <property type="protein sequence ID" value="ENSORLP00015001134.1"/>
    <property type="gene ID" value="ENSORLG00015001729.1"/>
</dbReference>
<evidence type="ECO:0000313" key="1">
    <source>
        <dbReference type="Ensembl" id="ENSORLP00015001134.1"/>
    </source>
</evidence>
<accession>A0A3P9GZY7</accession>
<organism evidence="1 2">
    <name type="scientific">Oryzias latipes</name>
    <name type="common">Japanese rice fish</name>
    <name type="synonym">Japanese killifish</name>
    <dbReference type="NCBI Taxonomy" id="8090"/>
    <lineage>
        <taxon>Eukaryota</taxon>
        <taxon>Metazoa</taxon>
        <taxon>Chordata</taxon>
        <taxon>Craniata</taxon>
        <taxon>Vertebrata</taxon>
        <taxon>Euteleostomi</taxon>
        <taxon>Actinopterygii</taxon>
        <taxon>Neopterygii</taxon>
        <taxon>Teleostei</taxon>
        <taxon>Neoteleostei</taxon>
        <taxon>Acanthomorphata</taxon>
        <taxon>Ovalentaria</taxon>
        <taxon>Atherinomorphae</taxon>
        <taxon>Beloniformes</taxon>
        <taxon>Adrianichthyidae</taxon>
        <taxon>Oryziinae</taxon>
        <taxon>Oryzias</taxon>
    </lineage>
</organism>
<protein>
    <submittedName>
        <fullName evidence="1">Uncharacterized protein</fullName>
    </submittedName>
</protein>
<reference key="1">
    <citation type="journal article" date="2007" name="Nature">
        <title>The medaka draft genome and insights into vertebrate genome evolution.</title>
        <authorList>
            <person name="Kasahara M."/>
            <person name="Naruse K."/>
            <person name="Sasaki S."/>
            <person name="Nakatani Y."/>
            <person name="Qu W."/>
            <person name="Ahsan B."/>
            <person name="Yamada T."/>
            <person name="Nagayasu Y."/>
            <person name="Doi K."/>
            <person name="Kasai Y."/>
            <person name="Jindo T."/>
            <person name="Kobayashi D."/>
            <person name="Shimada A."/>
            <person name="Toyoda A."/>
            <person name="Kuroki Y."/>
            <person name="Fujiyama A."/>
            <person name="Sasaki T."/>
            <person name="Shimizu A."/>
            <person name="Asakawa S."/>
            <person name="Shimizu N."/>
            <person name="Hashimoto S."/>
            <person name="Yang J."/>
            <person name="Lee Y."/>
            <person name="Matsushima K."/>
            <person name="Sugano S."/>
            <person name="Sakaizumi M."/>
            <person name="Narita T."/>
            <person name="Ohishi K."/>
            <person name="Haga S."/>
            <person name="Ohta F."/>
            <person name="Nomoto H."/>
            <person name="Nogata K."/>
            <person name="Morishita T."/>
            <person name="Endo T."/>
            <person name="Shin-I T."/>
            <person name="Takeda H."/>
            <person name="Morishita S."/>
            <person name="Kohara Y."/>
        </authorList>
    </citation>
    <scope>NUCLEOTIDE SEQUENCE [LARGE SCALE GENOMIC DNA]</scope>
    <source>
        <strain>Hd-rR</strain>
    </source>
</reference>
<name>A0A3P9GZY7_ORYLA</name>
<reference evidence="1" key="3">
    <citation type="submission" date="2025-08" db="UniProtKB">
        <authorList>
            <consortium name="Ensembl"/>
        </authorList>
    </citation>
    <scope>IDENTIFICATION</scope>
    <source>
        <strain evidence="1">HSOK</strain>
    </source>
</reference>
<dbReference type="AlphaFoldDB" id="A0A3P9GZY7"/>
<proteinExistence type="predicted"/>
<reference evidence="1 2" key="2">
    <citation type="submission" date="2017-04" db="EMBL/GenBank/DDBJ databases">
        <title>CpG methylation of centromeres and impact of large insertions on vertebrate speciation.</title>
        <authorList>
            <person name="Ichikawa K."/>
            <person name="Yoshimura J."/>
            <person name="Morishita S."/>
        </authorList>
    </citation>
    <scope>NUCLEOTIDE SEQUENCE</scope>
    <source>
        <strain evidence="1 2">HSOK</strain>
    </source>
</reference>
<reference evidence="1" key="4">
    <citation type="submission" date="2025-09" db="UniProtKB">
        <authorList>
            <consortium name="Ensembl"/>
        </authorList>
    </citation>
    <scope>IDENTIFICATION</scope>
    <source>
        <strain evidence="1">HSOK</strain>
    </source>
</reference>
<evidence type="ECO:0000313" key="2">
    <source>
        <dbReference type="Proteomes" id="UP000265200"/>
    </source>
</evidence>
<dbReference type="Proteomes" id="UP000265200">
    <property type="component" value="Chromosome 23"/>
</dbReference>
<sequence length="90" mass="10340">MFLGLIVAWVIPDVPKTIVEQLKREKKLLVNLFLQEEKEKFHVFVCTALRNPGLLCKGNIGFDVSRIPCRFSSRTATRQYSKGHCFSKTL</sequence>